<dbReference type="InterPro" id="IPR008042">
    <property type="entry name" value="Retrotrans_Pao"/>
</dbReference>
<evidence type="ECO:0000313" key="1">
    <source>
        <dbReference type="EMBL" id="KAB5513392.1"/>
    </source>
</evidence>
<dbReference type="Pfam" id="PF05380">
    <property type="entry name" value="Peptidase_A17"/>
    <property type="match status" value="1"/>
</dbReference>
<evidence type="ECO:0000313" key="2">
    <source>
        <dbReference type="Proteomes" id="UP000327468"/>
    </source>
</evidence>
<protein>
    <recommendedName>
        <fullName evidence="3">Reverse transcriptase domain-containing protein</fullName>
    </recommendedName>
</protein>
<dbReference type="Proteomes" id="UP000327468">
    <property type="component" value="Unassembled WGS sequence"/>
</dbReference>
<comment type="caution">
    <text evidence="1">The sequence shown here is derived from an EMBL/GenBank/DDBJ whole genome shotgun (WGS) entry which is preliminary data.</text>
</comment>
<name>A0A5N5J3J2_PANHP</name>
<dbReference type="InterPro" id="IPR043502">
    <property type="entry name" value="DNA/RNA_pol_sf"/>
</dbReference>
<dbReference type="InterPro" id="IPR043128">
    <property type="entry name" value="Rev_trsase/Diguanyl_cyclase"/>
</dbReference>
<organism evidence="1 2">
    <name type="scientific">Pangasianodon hypophthalmus</name>
    <name type="common">Striped catfish</name>
    <name type="synonym">Helicophagus hypophthalmus</name>
    <dbReference type="NCBI Taxonomy" id="310915"/>
    <lineage>
        <taxon>Eukaryota</taxon>
        <taxon>Metazoa</taxon>
        <taxon>Chordata</taxon>
        <taxon>Craniata</taxon>
        <taxon>Vertebrata</taxon>
        <taxon>Euteleostomi</taxon>
        <taxon>Actinopterygii</taxon>
        <taxon>Neopterygii</taxon>
        <taxon>Teleostei</taxon>
        <taxon>Ostariophysi</taxon>
        <taxon>Siluriformes</taxon>
        <taxon>Pangasiidae</taxon>
        <taxon>Pangasianodon</taxon>
    </lineage>
</organism>
<dbReference type="Gene3D" id="3.10.10.10">
    <property type="entry name" value="HIV Type 1 Reverse Transcriptase, subunit A, domain 1"/>
    <property type="match status" value="1"/>
</dbReference>
<sequence length="463" mass="52375">MVPQEEVEGDKGRIWCIPHHGVYHPKKNTLRVVFDCGAGYQGRYMNSELVQDPNLTNPLTGVLLRFRLEPIALMADIKSMFNQLRVSKSDIDFLHFLWWPDGDTEQDPLEHCMLVNLFGAVSSPSCASFALQRTAQDNPYIRPQVTNAIMKNVYVDDCLTSLPTVQEAVQLTSDLVELCSKGGFQLTKWVSSNRTVLSTIKEEERRKDIRSLHLDKDQLPTDRALGLQWSVEDDTFKFDIIVTKRPYTRRGILSMESSVYDPLGILAPLALPAKQLLQQLCKQGYGWDEPIPTAQPRQWISWIQDLPKLTDFSVPCCIKPSEFGKPQSLQLHHFADASEMGYGTVSYLRMTNGLGEIHVAFMIGKARVAPLKQTTISRFELAAAVLSVKEDKMLKSVLHLPLKNSLFWTNSQAVLKYIANSSVKFHTFVANRVSVIRENTSSQQCRYIDSKHNPAYDASRGQL</sequence>
<gene>
    <name evidence="1" type="ORF">PHYPO_G00249400</name>
</gene>
<dbReference type="SUPFAM" id="SSF56672">
    <property type="entry name" value="DNA/RNA polymerases"/>
    <property type="match status" value="1"/>
</dbReference>
<dbReference type="PANTHER" id="PTHR47331">
    <property type="entry name" value="PHD-TYPE DOMAIN-CONTAINING PROTEIN"/>
    <property type="match status" value="1"/>
</dbReference>
<keyword evidence="2" id="KW-1185">Reference proteome</keyword>
<reference evidence="1 2" key="1">
    <citation type="submission" date="2019-06" db="EMBL/GenBank/DDBJ databases">
        <title>A chromosome-scale genome assembly of the striped catfish, Pangasianodon hypophthalmus.</title>
        <authorList>
            <person name="Wen M."/>
            <person name="Zahm M."/>
            <person name="Roques C."/>
            <person name="Cabau C."/>
            <person name="Klopp C."/>
            <person name="Donnadieu C."/>
            <person name="Jouanno E."/>
            <person name="Avarre J.-C."/>
            <person name="Campet M."/>
            <person name="Ha T.T.T."/>
            <person name="Dugue R."/>
            <person name="Lampietro C."/>
            <person name="Louis A."/>
            <person name="Herpin A."/>
            <person name="Echchiki A."/>
            <person name="Berthelot C."/>
            <person name="Parey E."/>
            <person name="Roest-Crollius H."/>
            <person name="Braasch I."/>
            <person name="Postlethwait J."/>
            <person name="Bobe J."/>
            <person name="Montfort J."/>
            <person name="Bouchez O."/>
            <person name="Begum T."/>
            <person name="Schartl M."/>
            <person name="Guiguen Y."/>
        </authorList>
    </citation>
    <scope>NUCLEOTIDE SEQUENCE [LARGE SCALE GENOMIC DNA]</scope>
    <source>
        <strain evidence="1 2">Indonesia</strain>
        <tissue evidence="1">Blood</tissue>
    </source>
</reference>
<proteinExistence type="predicted"/>
<evidence type="ECO:0008006" key="3">
    <source>
        <dbReference type="Google" id="ProtNLM"/>
    </source>
</evidence>
<dbReference type="EMBL" id="VFJC01000056">
    <property type="protein sequence ID" value="KAB5513392.1"/>
    <property type="molecule type" value="Genomic_DNA"/>
</dbReference>
<accession>A0A5N5J3J2</accession>
<dbReference type="CDD" id="cd01644">
    <property type="entry name" value="RT_pepA17"/>
    <property type="match status" value="1"/>
</dbReference>
<dbReference type="PANTHER" id="PTHR47331:SF1">
    <property type="entry name" value="GAG-LIKE PROTEIN"/>
    <property type="match status" value="1"/>
</dbReference>
<dbReference type="AlphaFoldDB" id="A0A5N5J3J2"/>
<dbReference type="Gene3D" id="3.30.70.270">
    <property type="match status" value="1"/>
</dbReference>